<gene>
    <name evidence="10" type="primary">queC</name>
    <name evidence="11" type="ORF">SAMN02910314_01073</name>
</gene>
<dbReference type="GO" id="GO:0008270">
    <property type="term" value="F:zinc ion binding"/>
    <property type="evidence" value="ECO:0007669"/>
    <property type="project" value="UniProtKB-UniRule"/>
</dbReference>
<dbReference type="InterPro" id="IPR018317">
    <property type="entry name" value="QueC"/>
</dbReference>
<feature type="binding site" evidence="10">
    <location>
        <position position="214"/>
    </location>
    <ligand>
        <name>Zn(2+)</name>
        <dbReference type="ChEBI" id="CHEBI:29105"/>
    </ligand>
</feature>
<feature type="binding site" evidence="10">
    <location>
        <position position="211"/>
    </location>
    <ligand>
        <name>Zn(2+)</name>
        <dbReference type="ChEBI" id="CHEBI:29105"/>
    </ligand>
</feature>
<name>A0A172RZF5_9ACTN</name>
<feature type="binding site" evidence="10">
    <location>
        <begin position="12"/>
        <end position="22"/>
    </location>
    <ligand>
        <name>ATP</name>
        <dbReference type="ChEBI" id="CHEBI:30616"/>
    </ligand>
</feature>
<comment type="similarity">
    <text evidence="7 10">Belongs to the QueC family.</text>
</comment>
<dbReference type="GO" id="GO:0016879">
    <property type="term" value="F:ligase activity, forming carbon-nitrogen bonds"/>
    <property type="evidence" value="ECO:0007669"/>
    <property type="project" value="UniProtKB-UniRule"/>
</dbReference>
<keyword evidence="10" id="KW-0671">Queuosine biosynthesis</keyword>
<dbReference type="AlphaFoldDB" id="A0A172RZF5"/>
<dbReference type="OrthoDB" id="9789567at2"/>
<comment type="catalytic activity">
    <reaction evidence="9 10">
        <text>7-carboxy-7-carbaguanine + NH4(+) + 2 ATP = 7-cyano-7-carbaguanine + 2 AMP + 2 diphosphate + 2 H(+)</text>
        <dbReference type="Rhea" id="RHEA:27982"/>
        <dbReference type="ChEBI" id="CHEBI:15378"/>
        <dbReference type="ChEBI" id="CHEBI:28938"/>
        <dbReference type="ChEBI" id="CHEBI:30616"/>
        <dbReference type="ChEBI" id="CHEBI:33019"/>
        <dbReference type="ChEBI" id="CHEBI:45075"/>
        <dbReference type="ChEBI" id="CHEBI:61036"/>
        <dbReference type="ChEBI" id="CHEBI:456215"/>
        <dbReference type="EC" id="6.3.4.20"/>
    </reaction>
</comment>
<evidence type="ECO:0000313" key="11">
    <source>
        <dbReference type="EMBL" id="SEO74590.1"/>
    </source>
</evidence>
<keyword evidence="5 10" id="KW-0862">Zinc</keyword>
<keyword evidence="3 10" id="KW-0479">Metal-binding</keyword>
<sequence>MSPAAKRALVLSSGGVDSTTCLGLAVEKLGAENVASVSFFYGQRHDRELRAADAVAKHYGVRHYTLDLAGIMQYSDSAMLANSSQQVPHGTYAKQIDENGRPNTYVPFRNGLMLSAAGALAMSLFPDEACDIYLGAHADDAAGDAYPDCSPAFTQAMDEALSVGTYGNVHLVAPFVNCTKAQVVERGLSLDVPYELTWSCYEGGEAPCGTCATCLDRIAAFRANGTEDPVPYAE</sequence>
<accession>A0A172RZF5</accession>
<dbReference type="HAMAP" id="MF_01633">
    <property type="entry name" value="QueC"/>
    <property type="match status" value="1"/>
</dbReference>
<keyword evidence="12" id="KW-1185">Reference proteome</keyword>
<dbReference type="UniPathway" id="UPA00391"/>
<evidence type="ECO:0000256" key="9">
    <source>
        <dbReference type="ARBA" id="ARBA00047890"/>
    </source>
</evidence>
<keyword evidence="6 10" id="KW-0067">ATP-binding</keyword>
<dbReference type="PANTHER" id="PTHR42914:SF1">
    <property type="entry name" value="7-CYANO-7-DEAZAGUANINE SYNTHASE"/>
    <property type="match status" value="1"/>
</dbReference>
<evidence type="ECO:0000256" key="1">
    <source>
        <dbReference type="ARBA" id="ARBA00005061"/>
    </source>
</evidence>
<evidence type="ECO:0000256" key="6">
    <source>
        <dbReference type="ARBA" id="ARBA00022840"/>
    </source>
</evidence>
<dbReference type="Pfam" id="PF06508">
    <property type="entry name" value="QueC"/>
    <property type="match status" value="1"/>
</dbReference>
<protein>
    <recommendedName>
        <fullName evidence="8 10">7-cyano-7-deazaguanine synthase</fullName>
        <ecNumber evidence="8 10">6.3.4.20</ecNumber>
    </recommendedName>
    <alternativeName>
        <fullName evidence="10">7-cyano-7-carbaguanine synthase</fullName>
    </alternativeName>
    <alternativeName>
        <fullName evidence="10">PreQ(0) synthase</fullName>
    </alternativeName>
    <alternativeName>
        <fullName evidence="10">Queuosine biosynthesis protein QueC</fullName>
    </alternativeName>
</protein>
<evidence type="ECO:0000256" key="7">
    <source>
        <dbReference type="ARBA" id="ARBA00037993"/>
    </source>
</evidence>
<comment type="pathway">
    <text evidence="1 10">Purine metabolism; 7-cyano-7-deazaguanine biosynthesis.</text>
</comment>
<dbReference type="RefSeq" id="WP_066663413.1">
    <property type="nucleotide sequence ID" value="NZ_CP011402.1"/>
</dbReference>
<keyword evidence="2 10" id="KW-0436">Ligase</keyword>
<dbReference type="PATRIC" id="fig|79604.3.peg.1520"/>
<evidence type="ECO:0000256" key="4">
    <source>
        <dbReference type="ARBA" id="ARBA00022741"/>
    </source>
</evidence>
<comment type="cofactor">
    <cofactor evidence="10">
        <name>Zn(2+)</name>
        <dbReference type="ChEBI" id="CHEBI:29105"/>
    </cofactor>
    <text evidence="10">Binds 1 zinc ion per subunit.</text>
</comment>
<dbReference type="EC" id="6.3.4.20" evidence="8 10"/>
<dbReference type="GO" id="GO:0008616">
    <property type="term" value="P:tRNA queuosine(34) biosynthetic process"/>
    <property type="evidence" value="ECO:0007669"/>
    <property type="project" value="UniProtKB-UniRule"/>
</dbReference>
<proteinExistence type="inferred from homology"/>
<evidence type="ECO:0000256" key="2">
    <source>
        <dbReference type="ARBA" id="ARBA00022598"/>
    </source>
</evidence>
<keyword evidence="4 10" id="KW-0547">Nucleotide-binding</keyword>
<dbReference type="GO" id="GO:0005524">
    <property type="term" value="F:ATP binding"/>
    <property type="evidence" value="ECO:0007669"/>
    <property type="project" value="UniProtKB-UniRule"/>
</dbReference>
<dbReference type="PANTHER" id="PTHR42914">
    <property type="entry name" value="7-CYANO-7-DEAZAGUANINE SYNTHASE"/>
    <property type="match status" value="1"/>
</dbReference>
<evidence type="ECO:0000256" key="10">
    <source>
        <dbReference type="HAMAP-Rule" id="MF_01633"/>
    </source>
</evidence>
<dbReference type="SUPFAM" id="SSF52402">
    <property type="entry name" value="Adenine nucleotide alpha hydrolases-like"/>
    <property type="match status" value="1"/>
</dbReference>
<comment type="function">
    <text evidence="10">Catalyzes the ATP-dependent conversion of 7-carboxy-7-deazaguanine (CDG) to 7-cyano-7-deazaguanine (preQ(0)).</text>
</comment>
<evidence type="ECO:0000256" key="8">
    <source>
        <dbReference type="ARBA" id="ARBA00039149"/>
    </source>
</evidence>
<evidence type="ECO:0000256" key="3">
    <source>
        <dbReference type="ARBA" id="ARBA00022723"/>
    </source>
</evidence>
<dbReference type="EMBL" id="FOEC01000005">
    <property type="protein sequence ID" value="SEO74590.1"/>
    <property type="molecule type" value="Genomic_DNA"/>
</dbReference>
<feature type="binding site" evidence="10">
    <location>
        <position position="200"/>
    </location>
    <ligand>
        <name>Zn(2+)</name>
        <dbReference type="ChEBI" id="CHEBI:29105"/>
    </ligand>
</feature>
<feature type="binding site" evidence="10">
    <location>
        <position position="208"/>
    </location>
    <ligand>
        <name>Zn(2+)</name>
        <dbReference type="ChEBI" id="CHEBI:29105"/>
    </ligand>
</feature>
<dbReference type="STRING" id="79604.AAY81_07540"/>
<dbReference type="CDD" id="cd01995">
    <property type="entry name" value="QueC-like"/>
    <property type="match status" value="1"/>
</dbReference>
<dbReference type="PIRSF" id="PIRSF006293">
    <property type="entry name" value="ExsB"/>
    <property type="match status" value="1"/>
</dbReference>
<organism evidence="11 12">
    <name type="scientific">Denitrobacterium detoxificans</name>
    <dbReference type="NCBI Taxonomy" id="79604"/>
    <lineage>
        <taxon>Bacteria</taxon>
        <taxon>Bacillati</taxon>
        <taxon>Actinomycetota</taxon>
        <taxon>Coriobacteriia</taxon>
        <taxon>Eggerthellales</taxon>
        <taxon>Eggerthellaceae</taxon>
        <taxon>Denitrobacterium</taxon>
    </lineage>
</organism>
<dbReference type="NCBIfam" id="TIGR00364">
    <property type="entry name" value="7-cyano-7-deazaguanine synthase QueC"/>
    <property type="match status" value="1"/>
</dbReference>
<evidence type="ECO:0000256" key="5">
    <source>
        <dbReference type="ARBA" id="ARBA00022833"/>
    </source>
</evidence>
<dbReference type="Gene3D" id="3.40.50.620">
    <property type="entry name" value="HUPs"/>
    <property type="match status" value="1"/>
</dbReference>
<dbReference type="Proteomes" id="UP000182975">
    <property type="component" value="Unassembled WGS sequence"/>
</dbReference>
<dbReference type="KEGG" id="ddt:AAY81_07540"/>
<dbReference type="InterPro" id="IPR014729">
    <property type="entry name" value="Rossmann-like_a/b/a_fold"/>
</dbReference>
<evidence type="ECO:0000313" key="12">
    <source>
        <dbReference type="Proteomes" id="UP000182975"/>
    </source>
</evidence>
<reference evidence="12" key="1">
    <citation type="submission" date="2016-10" db="EMBL/GenBank/DDBJ databases">
        <authorList>
            <person name="Varghese N."/>
        </authorList>
    </citation>
    <scope>NUCLEOTIDE SEQUENCE [LARGE SCALE GENOMIC DNA]</scope>
    <source>
        <strain evidence="12">DSM 21843</strain>
    </source>
</reference>